<reference evidence="4 5" key="1">
    <citation type="submission" date="2024-09" db="EMBL/GenBank/DDBJ databases">
        <authorList>
            <person name="Sun Q."/>
            <person name="Mori K."/>
        </authorList>
    </citation>
    <scope>NUCLEOTIDE SEQUENCE [LARGE SCALE GENOMIC DNA]</scope>
    <source>
        <strain evidence="4 5">CCM 7792</strain>
    </source>
</reference>
<accession>A0ABV6FEK8</accession>
<keyword evidence="5" id="KW-1185">Reference proteome</keyword>
<organism evidence="4 5">
    <name type="scientific">Massilia consociata</name>
    <dbReference type="NCBI Taxonomy" id="760117"/>
    <lineage>
        <taxon>Bacteria</taxon>
        <taxon>Pseudomonadati</taxon>
        <taxon>Pseudomonadota</taxon>
        <taxon>Betaproteobacteria</taxon>
        <taxon>Burkholderiales</taxon>
        <taxon>Oxalobacteraceae</taxon>
        <taxon>Telluria group</taxon>
        <taxon>Massilia</taxon>
    </lineage>
</organism>
<dbReference type="Pfam" id="PF18426">
    <property type="entry name" value="Tli4_C"/>
    <property type="match status" value="1"/>
</dbReference>
<dbReference type="EMBL" id="JBHLWP010000009">
    <property type="protein sequence ID" value="MFC0251777.1"/>
    <property type="molecule type" value="Genomic_DNA"/>
</dbReference>
<dbReference type="InterPro" id="IPR041290">
    <property type="entry name" value="Tli4_C"/>
</dbReference>
<evidence type="ECO:0000256" key="1">
    <source>
        <dbReference type="SAM" id="MobiDB-lite"/>
    </source>
</evidence>
<name>A0ABV6FEK8_9BURK</name>
<dbReference type="InterPro" id="IPR040761">
    <property type="entry name" value="Tli4_N"/>
</dbReference>
<evidence type="ECO:0000313" key="5">
    <source>
        <dbReference type="Proteomes" id="UP001589773"/>
    </source>
</evidence>
<evidence type="ECO:0000313" key="4">
    <source>
        <dbReference type="EMBL" id="MFC0251777.1"/>
    </source>
</evidence>
<comment type="caution">
    <text evidence="4">The sequence shown here is derived from an EMBL/GenBank/DDBJ whole genome shotgun (WGS) entry which is preliminary data.</text>
</comment>
<feature type="domain" description="Tle cognate immunity protein 4 N-terminal" evidence="3">
    <location>
        <begin position="28"/>
        <end position="97"/>
    </location>
</feature>
<proteinExistence type="predicted"/>
<protein>
    <submittedName>
        <fullName evidence="4">T6SS immunity protein Tli4 family protein</fullName>
    </submittedName>
</protein>
<dbReference type="Proteomes" id="UP001589773">
    <property type="component" value="Unassembled WGS sequence"/>
</dbReference>
<sequence length="552" mass="59875">MTLVSLFANSVQTIQDRQKVAQMTDKMKTVCVGRFLIDLPVDAQVNIKRGFVGGFDLSSSIDETDAEFSARLSETETKFAQGRTRDGRPNLESAKVLAIGAARGKTLVHNRRKTKVPDGDRMTFSEDVSVRSLLRFPGLSITADVDWIAPEQVDDIERILSRISPLAAGEVPREKGFCIGHAMLRDPYEHLGTEHVVLFAGLPGHPDVNIVLSSMAGTIPGPGLLERHASAAEREPFYMKLAFTTLRERQRSINGLQGEELALRVREPNLTTGYSFQWEMPGKHDDVYAPLLTLELDAGTNPQSGGKPVQSSLSEEALIELWERIANSVRLRPTADAPVVEREVIAAALGTNALAGEVCPHSGWWQCGDGGDGVGVFGGQRQFLKAGQRMPQALLMPPQTLWQRLRGVQPSYESRNPTIWKLVDKRSSARLPQPPMLANAVSLTESSSVPAGTVPYGLSEAPLGSVAKTGTACPASGWWRCEDSHALDGTRWFAAGSLLPAATFRTPMSGRGSTHPEYIHRRSAWQLVRHAPAGEQPGGHAAEPPGYGSSSA</sequence>
<feature type="region of interest" description="Disordered" evidence="1">
    <location>
        <begin position="533"/>
        <end position="552"/>
    </location>
</feature>
<evidence type="ECO:0000259" key="2">
    <source>
        <dbReference type="Pfam" id="PF18426"/>
    </source>
</evidence>
<gene>
    <name evidence="4" type="ORF">ACFFJK_07730</name>
</gene>
<feature type="domain" description="Tle cognate immunity protein 4 C-terminal" evidence="2">
    <location>
        <begin position="170"/>
        <end position="334"/>
    </location>
</feature>
<dbReference type="Pfam" id="PF18443">
    <property type="entry name" value="Tli4_N"/>
    <property type="match status" value="1"/>
</dbReference>
<dbReference type="RefSeq" id="WP_379678613.1">
    <property type="nucleotide sequence ID" value="NZ_JBHLWP010000009.1"/>
</dbReference>
<evidence type="ECO:0000259" key="3">
    <source>
        <dbReference type="Pfam" id="PF18443"/>
    </source>
</evidence>